<dbReference type="InterPro" id="IPR006612">
    <property type="entry name" value="THAP_Znf"/>
</dbReference>
<reference evidence="7" key="1">
    <citation type="submission" date="2019-10" db="EMBL/GenBank/DDBJ databases">
        <title>The sequence and de novo assembly of the wild yak genome.</title>
        <authorList>
            <person name="Liu Y."/>
        </authorList>
    </citation>
    <scope>NUCLEOTIDE SEQUENCE [LARGE SCALE GENOMIC DNA]</scope>
    <source>
        <strain evidence="7">WY2019</strain>
    </source>
</reference>
<dbReference type="Proteomes" id="UP000322234">
    <property type="component" value="Unassembled WGS sequence"/>
</dbReference>
<evidence type="ECO:0000256" key="1">
    <source>
        <dbReference type="ARBA" id="ARBA00022723"/>
    </source>
</evidence>
<dbReference type="Pfam" id="PF05485">
    <property type="entry name" value="THAP"/>
    <property type="match status" value="1"/>
</dbReference>
<dbReference type="EMBL" id="VBQZ03000075">
    <property type="protein sequence ID" value="MXQ91835.1"/>
    <property type="molecule type" value="Genomic_DNA"/>
</dbReference>
<evidence type="ECO:0000313" key="7">
    <source>
        <dbReference type="EMBL" id="MXQ91835.1"/>
    </source>
</evidence>
<evidence type="ECO:0000256" key="4">
    <source>
        <dbReference type="ARBA" id="ARBA00023125"/>
    </source>
</evidence>
<gene>
    <name evidence="7" type="ORF">E5288_WYG019795</name>
</gene>
<dbReference type="PANTHER" id="PTHR47120">
    <property type="entry name" value="THAP DOMAIN-CONTAINING PROTEIN 3"/>
    <property type="match status" value="1"/>
</dbReference>
<keyword evidence="1" id="KW-0479">Metal-binding</keyword>
<dbReference type="GO" id="GO:0003677">
    <property type="term" value="F:DNA binding"/>
    <property type="evidence" value="ECO:0007669"/>
    <property type="project" value="UniProtKB-UniRule"/>
</dbReference>
<dbReference type="SMART" id="SM00692">
    <property type="entry name" value="DM3"/>
    <property type="match status" value="1"/>
</dbReference>
<evidence type="ECO:0000256" key="3">
    <source>
        <dbReference type="ARBA" id="ARBA00022833"/>
    </source>
</evidence>
<keyword evidence="4 5" id="KW-0238">DNA-binding</keyword>
<name>A0A6B0RPP3_9CETA</name>
<comment type="caution">
    <text evidence="7">The sequence shown here is derived from an EMBL/GenBank/DDBJ whole genome shotgun (WGS) entry which is preliminary data.</text>
</comment>
<accession>A0A6B0RPP3</accession>
<keyword evidence="3" id="KW-0862">Zinc</keyword>
<proteinExistence type="predicted"/>
<dbReference type="GO" id="GO:0008270">
    <property type="term" value="F:zinc ion binding"/>
    <property type="evidence" value="ECO:0007669"/>
    <property type="project" value="UniProtKB-KW"/>
</dbReference>
<dbReference type="SUPFAM" id="SSF57716">
    <property type="entry name" value="Glucocorticoid receptor-like (DNA-binding domain)"/>
    <property type="match status" value="1"/>
</dbReference>
<dbReference type="InterPro" id="IPR026520">
    <property type="entry name" value="THAP3"/>
</dbReference>
<dbReference type="PROSITE" id="PS50950">
    <property type="entry name" value="ZF_THAP"/>
    <property type="match status" value="1"/>
</dbReference>
<evidence type="ECO:0000313" key="8">
    <source>
        <dbReference type="Proteomes" id="UP000322234"/>
    </source>
</evidence>
<dbReference type="SMART" id="SM00980">
    <property type="entry name" value="THAP"/>
    <property type="match status" value="1"/>
</dbReference>
<feature type="domain" description="THAP-type" evidence="6">
    <location>
        <begin position="1"/>
        <end position="73"/>
    </location>
</feature>
<evidence type="ECO:0000259" key="6">
    <source>
        <dbReference type="PROSITE" id="PS50950"/>
    </source>
</evidence>
<evidence type="ECO:0000256" key="5">
    <source>
        <dbReference type="PROSITE-ProRule" id="PRU00309"/>
    </source>
</evidence>
<keyword evidence="2 5" id="KW-0863">Zinc-finger</keyword>
<dbReference type="PANTHER" id="PTHR47120:SF1">
    <property type="entry name" value="THAP DOMAIN-CONTAINING PROTEIN 3"/>
    <property type="match status" value="1"/>
</dbReference>
<evidence type="ECO:0000256" key="2">
    <source>
        <dbReference type="ARBA" id="ARBA00022771"/>
    </source>
</evidence>
<organism evidence="7 8">
    <name type="scientific">Bos mutus</name>
    <name type="common">wild yak</name>
    <dbReference type="NCBI Taxonomy" id="72004"/>
    <lineage>
        <taxon>Eukaryota</taxon>
        <taxon>Metazoa</taxon>
        <taxon>Chordata</taxon>
        <taxon>Craniata</taxon>
        <taxon>Vertebrata</taxon>
        <taxon>Euteleostomi</taxon>
        <taxon>Mammalia</taxon>
        <taxon>Eutheria</taxon>
        <taxon>Laurasiatheria</taxon>
        <taxon>Artiodactyla</taxon>
        <taxon>Ruminantia</taxon>
        <taxon>Pecora</taxon>
        <taxon>Bovidae</taxon>
        <taxon>Bovinae</taxon>
        <taxon>Bos</taxon>
    </lineage>
</organism>
<dbReference type="AlphaFoldDB" id="A0A6B0RPP3"/>
<keyword evidence="8" id="KW-1185">Reference proteome</keyword>
<protein>
    <recommendedName>
        <fullName evidence="6">THAP-type domain-containing protein</fullName>
    </recommendedName>
</protein>
<sequence>MVGLLESVPARPAPLRFPFSRPELLKEWVLNIGRGDFEPKQHTVICSEHFRPECFSAFGNRKNLKHNAVPTVFAFQGPPQLVRENTDPTGRSGDATSGERKLILYLSFLSPCMSTKYKLESFRKYFISSEILKDENFAKIRLIFKLLWIDPVSFTIEVMYLEKDIQEFYEVTLLNSQKSCEQKIEEANQVAQKWEKTSFLASCHDNLQKSAEWSQINLLKYFDNVKTKSGSMRMNISEQMTIGLDILKTSDYNMSVLLYCHVSAFLPSSSSEIALNLSFSAKTLEIIFKFKSVIREPYIVNTFNNALA</sequence>